<dbReference type="Pfam" id="PF22817">
    <property type="entry name" value="ApeP-like"/>
    <property type="match status" value="1"/>
</dbReference>
<dbReference type="AlphaFoldDB" id="A0A4R3LJC4"/>
<dbReference type="Gene3D" id="3.10.129.10">
    <property type="entry name" value="Hotdog Thioesterase"/>
    <property type="match status" value="1"/>
</dbReference>
<dbReference type="SUPFAM" id="SSF54637">
    <property type="entry name" value="Thioesterase/thiol ester dehydrase-isomerase"/>
    <property type="match status" value="1"/>
</dbReference>
<evidence type="ECO:0000313" key="2">
    <source>
        <dbReference type="Proteomes" id="UP000294599"/>
    </source>
</evidence>
<dbReference type="RefSeq" id="WP_123522729.1">
    <property type="nucleotide sequence ID" value="NZ_JBHLWF010000007.1"/>
</dbReference>
<evidence type="ECO:0000313" key="1">
    <source>
        <dbReference type="EMBL" id="TCT00273.1"/>
    </source>
</evidence>
<dbReference type="Proteomes" id="UP000294599">
    <property type="component" value="Unassembled WGS sequence"/>
</dbReference>
<reference evidence="1 2" key="1">
    <citation type="submission" date="2019-03" db="EMBL/GenBank/DDBJ databases">
        <title>Genomic Encyclopedia of Type Strains, Phase IV (KMG-IV): sequencing the most valuable type-strain genomes for metagenomic binning, comparative biology and taxonomic classification.</title>
        <authorList>
            <person name="Goeker M."/>
        </authorList>
    </citation>
    <scope>NUCLEOTIDE SEQUENCE [LARGE SCALE GENOMIC DNA]</scope>
    <source>
        <strain evidence="1 2">DSM 21944</strain>
    </source>
</reference>
<organism evidence="1 2">
    <name type="scientific">Pseudofulvimonas gallinarii</name>
    <dbReference type="NCBI Taxonomy" id="634155"/>
    <lineage>
        <taxon>Bacteria</taxon>
        <taxon>Pseudomonadati</taxon>
        <taxon>Pseudomonadota</taxon>
        <taxon>Gammaproteobacteria</taxon>
        <taxon>Lysobacterales</taxon>
        <taxon>Rhodanobacteraceae</taxon>
        <taxon>Pseudofulvimonas</taxon>
    </lineage>
</organism>
<dbReference type="EMBL" id="SMAF01000003">
    <property type="protein sequence ID" value="TCT00273.1"/>
    <property type="molecule type" value="Genomic_DNA"/>
</dbReference>
<gene>
    <name evidence="1" type="ORF">EDC25_10341</name>
</gene>
<comment type="caution">
    <text evidence="1">The sequence shown here is derived from an EMBL/GenBank/DDBJ whole genome shotgun (WGS) entry which is preliminary data.</text>
</comment>
<keyword evidence="2" id="KW-1185">Reference proteome</keyword>
<proteinExistence type="predicted"/>
<dbReference type="OrthoDB" id="9800188at2"/>
<dbReference type="InterPro" id="IPR016776">
    <property type="entry name" value="ApeP-like_dehydratase"/>
</dbReference>
<sequence>MIERSEWLHLIPHQGRMALVDRVLHFDNEGLDAESDNHRDPSHPLRRDGVLRAVHLCEYGAQAMAVHGALVARASGATALPGLLVALRAVELAVERIDHLPGTLQIQAVRVTTDSSAWLYRFSVRHEGEELARGQAMVMLDNGDT</sequence>
<protein>
    <submittedName>
        <fullName evidence="1">Putative hotdog family 3-hydroxylacyl-ACP dehydratase</fullName>
    </submittedName>
</protein>
<name>A0A4R3LJC4_9GAMM</name>
<accession>A0A4R3LJC4</accession>
<dbReference type="InterPro" id="IPR029069">
    <property type="entry name" value="HotDog_dom_sf"/>
</dbReference>